<name>A0A653E061_9PSED</name>
<sequence length="418" mass="46148">MLKRISVADVRVGMYIQAFCGSWVDHPFWKKSFLLESDKDLQRIYASKVEELLIDISKGLDCAAAPVETPLQQPEPVALAPVAKAEDEAAPATQDNEDYSPAPFSDEIRRAALICERSKQAVIDMFADVRMGRALQAEQADNLVKEITASVIRHPGAIISLARLKNADEYTYMHSVAVCALMVALARQLNFELDQIREAGLAGLLHDIGKMAVAQNVLNKPGKLSDEEFEAVKAHPILGGQILLENKQISALALDVCMHHHEKYDGTGYPHGLQGEQISVMARMGAICDVYDAVTSNRAYKKAWDPATSISRMASWKGHFDEMMFHAFVKAVGIYPIGSLVRLQSGRLGVVLEQGEGSLLAPKVKVFYSAETRMPIIQQTIDLAETPARDKIISREAPEKWGFRNLEALWLDLPATPV</sequence>
<dbReference type="PROSITE" id="PS51832">
    <property type="entry name" value="HD_GYP"/>
    <property type="match status" value="1"/>
</dbReference>
<dbReference type="EC" id="3.1.4.-" evidence="2"/>
<dbReference type="Pfam" id="PF11871">
    <property type="entry name" value="DUF3391"/>
    <property type="match status" value="1"/>
</dbReference>
<dbReference type="RefSeq" id="WP_150547721.1">
    <property type="nucleotide sequence ID" value="NZ_LR215729.2"/>
</dbReference>
<gene>
    <name evidence="2" type="ORF">PMYSY11_0988</name>
</gene>
<dbReference type="PANTHER" id="PTHR43155:SF2">
    <property type="entry name" value="CYCLIC DI-GMP PHOSPHODIESTERASE PA4108"/>
    <property type="match status" value="1"/>
</dbReference>
<dbReference type="Pfam" id="PF13487">
    <property type="entry name" value="HD_5"/>
    <property type="match status" value="1"/>
</dbReference>
<dbReference type="CDD" id="cd00077">
    <property type="entry name" value="HDc"/>
    <property type="match status" value="1"/>
</dbReference>
<reference evidence="2" key="1">
    <citation type="submission" date="2019-02" db="EMBL/GenBank/DDBJ databases">
        <authorList>
            <consortium name="Genoscope - CEA"/>
            <person name="William W."/>
        </authorList>
    </citation>
    <scope>NUCLEOTIDE SEQUENCE [LARGE SCALE GENOMIC DNA]</scope>
    <source>
        <strain evidence="2">YSy11</strain>
    </source>
</reference>
<keyword evidence="2" id="KW-0378">Hydrolase</keyword>
<dbReference type="Gene3D" id="1.10.3210.10">
    <property type="entry name" value="Hypothetical protein af1432"/>
    <property type="match status" value="1"/>
</dbReference>
<dbReference type="InterPro" id="IPR003607">
    <property type="entry name" value="HD/PDEase_dom"/>
</dbReference>
<organism evidence="2">
    <name type="scientific">Pseudomonas marincola</name>
    <dbReference type="NCBI Taxonomy" id="437900"/>
    <lineage>
        <taxon>Bacteria</taxon>
        <taxon>Pseudomonadati</taxon>
        <taxon>Pseudomonadota</taxon>
        <taxon>Gammaproteobacteria</taxon>
        <taxon>Pseudomonadales</taxon>
        <taxon>Pseudomonadaceae</taxon>
        <taxon>Pseudomonas</taxon>
    </lineage>
</organism>
<evidence type="ECO:0000313" key="2">
    <source>
        <dbReference type="EMBL" id="VEV96035.1"/>
    </source>
</evidence>
<dbReference type="InterPro" id="IPR021812">
    <property type="entry name" value="DUF3391"/>
</dbReference>
<proteinExistence type="predicted"/>
<dbReference type="AlphaFoldDB" id="A0A653E061"/>
<dbReference type="InterPro" id="IPR037522">
    <property type="entry name" value="HD_GYP_dom"/>
</dbReference>
<dbReference type="SUPFAM" id="SSF109604">
    <property type="entry name" value="HD-domain/PDEase-like"/>
    <property type="match status" value="1"/>
</dbReference>
<dbReference type="PANTHER" id="PTHR43155">
    <property type="entry name" value="CYCLIC DI-GMP PHOSPHODIESTERASE PA4108-RELATED"/>
    <property type="match status" value="1"/>
</dbReference>
<dbReference type="SMART" id="SM00471">
    <property type="entry name" value="HDc"/>
    <property type="match status" value="1"/>
</dbReference>
<dbReference type="InterPro" id="IPR006675">
    <property type="entry name" value="HDIG_dom"/>
</dbReference>
<accession>A0A653E061</accession>
<dbReference type="NCBIfam" id="TIGR00277">
    <property type="entry name" value="HDIG"/>
    <property type="match status" value="1"/>
</dbReference>
<dbReference type="GO" id="GO:0008081">
    <property type="term" value="F:phosphoric diester hydrolase activity"/>
    <property type="evidence" value="ECO:0007669"/>
    <property type="project" value="UniProtKB-ARBA"/>
</dbReference>
<evidence type="ECO:0000259" key="1">
    <source>
        <dbReference type="PROSITE" id="PS51832"/>
    </source>
</evidence>
<protein>
    <submittedName>
        <fullName evidence="2">Putative enzyme</fullName>
        <ecNumber evidence="2">3.1.4.-</ecNumber>
    </submittedName>
</protein>
<dbReference type="EMBL" id="LR215729">
    <property type="protein sequence ID" value="VEV96035.1"/>
    <property type="molecule type" value="Genomic_DNA"/>
</dbReference>
<feature type="domain" description="HD-GYP" evidence="1">
    <location>
        <begin position="149"/>
        <end position="344"/>
    </location>
</feature>